<reference evidence="3 4" key="1">
    <citation type="submission" date="2020-02" db="EMBL/GenBank/DDBJ databases">
        <title>Genome sequence of strain CCNWXJ40-4.</title>
        <authorList>
            <person name="Gao J."/>
            <person name="Sun J."/>
        </authorList>
    </citation>
    <scope>NUCLEOTIDE SEQUENCE [LARGE SCALE GENOMIC DNA]</scope>
    <source>
        <strain evidence="3 4">CCNWXJ 40-4</strain>
    </source>
</reference>
<protein>
    <submittedName>
        <fullName evidence="3">DUF4935 domain-containing protein</fullName>
    </submittedName>
</protein>
<feature type="region of interest" description="Disordered" evidence="1">
    <location>
        <begin position="1"/>
        <end position="31"/>
    </location>
</feature>
<evidence type="ECO:0000259" key="2">
    <source>
        <dbReference type="Pfam" id="PF18476"/>
    </source>
</evidence>
<sequence length="468" mass="52320">MMFTGFNMTGPKEDKLTKPEGAEKASPDTSDPFRLEGIFEDVTQIFKPNRVKEASSPDVIIAVDTNVLLLPYTIRKDGLPKLQTFYQDLRSANRLYLPARVAREFIVHRDRKLSELLKMITDVRSRLNIGETKLSPILEGIEGSEAMAMASKALAEAKGQYTKAIGVVEEQVRGWSGDDPVTSVYDKVFDAANIVSPTQTNEEILSEWKIRLKERIPPGFKDGGKPDTGIGDFLVWKALLVLGEVHKKDLIFVTGEEKADWFVRVNGAGAYPRPELVAEYRKHSGGKGLRLVEFHDVLREMDVAQDIVIEIEKAETTANNIIRVSSQLEERHIQPFNTQARTSLGSTSVADFRMHHGGRNITFYAEGASFTFSVSEQGEDSLWAYPNGKDMMNNIPVGTIGNRIDTTSMFSAKEGFSVIKGQMIWARNAEDFNLLARLIRTSHPDIEDRFEATFMFAIYPPGSPIIVP</sequence>
<feature type="compositionally biased region" description="Basic and acidic residues" evidence="1">
    <location>
        <begin position="11"/>
        <end position="31"/>
    </location>
</feature>
<evidence type="ECO:0000313" key="4">
    <source>
        <dbReference type="Proteomes" id="UP001642900"/>
    </source>
</evidence>
<dbReference type="Pfam" id="PF18476">
    <property type="entry name" value="PIN_8"/>
    <property type="match status" value="1"/>
</dbReference>
<dbReference type="RefSeq" id="WP_165029988.1">
    <property type="nucleotide sequence ID" value="NZ_JAAKZF010000025.1"/>
</dbReference>
<proteinExistence type="predicted"/>
<evidence type="ECO:0000313" key="3">
    <source>
        <dbReference type="EMBL" id="NGO53035.1"/>
    </source>
</evidence>
<dbReference type="InterPro" id="IPR041578">
    <property type="entry name" value="PIN_8"/>
</dbReference>
<dbReference type="AlphaFoldDB" id="A0A6G4WDZ9"/>
<dbReference type="Proteomes" id="UP001642900">
    <property type="component" value="Unassembled WGS sequence"/>
</dbReference>
<evidence type="ECO:0000256" key="1">
    <source>
        <dbReference type="SAM" id="MobiDB-lite"/>
    </source>
</evidence>
<gene>
    <name evidence="3" type="ORF">G6N73_17985</name>
</gene>
<accession>A0A6G4WDZ9</accession>
<feature type="domain" description="PIN like" evidence="2">
    <location>
        <begin position="60"/>
        <end position="276"/>
    </location>
</feature>
<dbReference type="EMBL" id="JAAKZF010000025">
    <property type="protein sequence ID" value="NGO53035.1"/>
    <property type="molecule type" value="Genomic_DNA"/>
</dbReference>
<name>A0A6G4WDZ9_9HYPH</name>
<comment type="caution">
    <text evidence="3">The sequence shown here is derived from an EMBL/GenBank/DDBJ whole genome shotgun (WGS) entry which is preliminary data.</text>
</comment>
<keyword evidence="4" id="KW-1185">Reference proteome</keyword>
<organism evidence="3 4">
    <name type="scientific">Allomesorhizobium camelthorni</name>
    <dbReference type="NCBI Taxonomy" id="475069"/>
    <lineage>
        <taxon>Bacteria</taxon>
        <taxon>Pseudomonadati</taxon>
        <taxon>Pseudomonadota</taxon>
        <taxon>Alphaproteobacteria</taxon>
        <taxon>Hyphomicrobiales</taxon>
        <taxon>Phyllobacteriaceae</taxon>
        <taxon>Allomesorhizobium</taxon>
    </lineage>
</organism>